<dbReference type="PANTHER" id="PTHR35601:SF1">
    <property type="entry name" value="TOXIN RELE"/>
    <property type="match status" value="1"/>
</dbReference>
<comment type="caution">
    <text evidence="2">The sequence shown here is derived from an EMBL/GenBank/DDBJ whole genome shotgun (WGS) entry which is preliminary data.</text>
</comment>
<proteinExistence type="predicted"/>
<dbReference type="RefSeq" id="WP_109941585.1">
    <property type="nucleotide sequence ID" value="NZ_CP176366.1"/>
</dbReference>
<organism evidence="2 3">
    <name type="scientific">Methanospirillum stamsii</name>
    <dbReference type="NCBI Taxonomy" id="1277351"/>
    <lineage>
        <taxon>Archaea</taxon>
        <taxon>Methanobacteriati</taxon>
        <taxon>Methanobacteriota</taxon>
        <taxon>Stenosarchaea group</taxon>
        <taxon>Methanomicrobia</taxon>
        <taxon>Methanomicrobiales</taxon>
        <taxon>Methanospirillaceae</taxon>
        <taxon>Methanospirillum</taxon>
    </lineage>
</organism>
<evidence type="ECO:0000256" key="1">
    <source>
        <dbReference type="ARBA" id="ARBA00022649"/>
    </source>
</evidence>
<keyword evidence="3" id="KW-1185">Reference proteome</keyword>
<dbReference type="OrthoDB" id="97626at2157"/>
<accession>A0A2V2MZN8</accession>
<dbReference type="PANTHER" id="PTHR35601">
    <property type="entry name" value="TOXIN RELE"/>
    <property type="match status" value="1"/>
</dbReference>
<dbReference type="GeneID" id="97610713"/>
<dbReference type="InterPro" id="IPR007712">
    <property type="entry name" value="RelE/ParE_toxin"/>
</dbReference>
<dbReference type="Pfam" id="PF05016">
    <property type="entry name" value="ParE_toxin"/>
    <property type="match status" value="1"/>
</dbReference>
<gene>
    <name evidence="2" type="ORF">DLD82_13125</name>
</gene>
<protein>
    <submittedName>
        <fullName evidence="2">Plasmid stabilization protein</fullName>
    </submittedName>
</protein>
<dbReference type="Proteomes" id="UP000245934">
    <property type="component" value="Unassembled WGS sequence"/>
</dbReference>
<dbReference type="Gene3D" id="3.30.2310.20">
    <property type="entry name" value="RelE-like"/>
    <property type="match status" value="1"/>
</dbReference>
<reference evidence="2 3" key="1">
    <citation type="submission" date="2018-05" db="EMBL/GenBank/DDBJ databases">
        <title>Draft genome of Methanospirillum stamsii Pt1.</title>
        <authorList>
            <person name="Dueholm M.S."/>
            <person name="Nielsen P.H."/>
            <person name="Bakmann L.F."/>
            <person name="Otzen D.E."/>
        </authorList>
    </citation>
    <scope>NUCLEOTIDE SEQUENCE [LARGE SCALE GENOMIC DNA]</scope>
    <source>
        <strain evidence="2 3">Pt1</strain>
    </source>
</reference>
<dbReference type="InterPro" id="IPR035093">
    <property type="entry name" value="RelE/ParE_toxin_dom_sf"/>
</dbReference>
<dbReference type="SUPFAM" id="SSF143011">
    <property type="entry name" value="RelE-like"/>
    <property type="match status" value="1"/>
</dbReference>
<evidence type="ECO:0000313" key="2">
    <source>
        <dbReference type="EMBL" id="PWR71815.1"/>
    </source>
</evidence>
<name>A0A2V2MZN8_9EURY</name>
<keyword evidence="1" id="KW-1277">Toxin-antitoxin system</keyword>
<dbReference type="AlphaFoldDB" id="A0A2V2MZN8"/>
<sequence length="89" mass="10169">MTDFQINYSNKAKRNLKKIPLPIAQEIIRTISELKINPGSKVQKLEGSDKSPFHSLHVGGYRVILSIQNKQLIIYVVEAGLHKPIYRKN</sequence>
<evidence type="ECO:0000313" key="3">
    <source>
        <dbReference type="Proteomes" id="UP000245934"/>
    </source>
</evidence>
<dbReference type="EMBL" id="QGMZ01000029">
    <property type="protein sequence ID" value="PWR71815.1"/>
    <property type="molecule type" value="Genomic_DNA"/>
</dbReference>